<comment type="similarity">
    <text evidence="1">Belongs to the relA/spoT family.</text>
</comment>
<gene>
    <name evidence="5" type="ORF">ADH67_06845</name>
</gene>
<dbReference type="Pfam" id="PF04607">
    <property type="entry name" value="RelA_SpoT"/>
    <property type="match status" value="1"/>
</dbReference>
<dbReference type="InterPro" id="IPR043519">
    <property type="entry name" value="NT_sf"/>
</dbReference>
<reference evidence="6" key="1">
    <citation type="submission" date="2017-05" db="EMBL/GenBank/DDBJ databases">
        <title>Improved OligoMM genomes.</title>
        <authorList>
            <person name="Garzetti D."/>
        </authorList>
    </citation>
    <scope>NUCLEOTIDE SEQUENCE [LARGE SCALE GENOMIC DNA]</scope>
    <source>
        <strain evidence="6">YL45</strain>
    </source>
</reference>
<evidence type="ECO:0000259" key="4">
    <source>
        <dbReference type="PROSITE" id="PS51880"/>
    </source>
</evidence>
<name>A0A227KP21_9BURK</name>
<dbReference type="GO" id="GO:0005886">
    <property type="term" value="C:plasma membrane"/>
    <property type="evidence" value="ECO:0007669"/>
    <property type="project" value="TreeGrafter"/>
</dbReference>
<dbReference type="SMART" id="SM00954">
    <property type="entry name" value="RelA_SpoT"/>
    <property type="match status" value="1"/>
</dbReference>
<evidence type="ECO:0000256" key="2">
    <source>
        <dbReference type="SAM" id="MobiDB-lite"/>
    </source>
</evidence>
<dbReference type="GO" id="GO:0042594">
    <property type="term" value="P:response to starvation"/>
    <property type="evidence" value="ECO:0007669"/>
    <property type="project" value="TreeGrafter"/>
</dbReference>
<evidence type="ECO:0000256" key="1">
    <source>
        <dbReference type="RuleBase" id="RU003847"/>
    </source>
</evidence>
<dbReference type="InterPro" id="IPR012676">
    <property type="entry name" value="TGS-like"/>
</dbReference>
<dbReference type="CDD" id="cd01668">
    <property type="entry name" value="TGS_RSH"/>
    <property type="match status" value="1"/>
</dbReference>
<dbReference type="Gene3D" id="3.30.460.10">
    <property type="entry name" value="Beta Polymerase, domain 2"/>
    <property type="match status" value="1"/>
</dbReference>
<dbReference type="PROSITE" id="PS51831">
    <property type="entry name" value="HD"/>
    <property type="match status" value="1"/>
</dbReference>
<proteinExistence type="inferred from homology"/>
<accession>A0A227KP21</accession>
<comment type="caution">
    <text evidence="5">The sequence shown here is derived from an EMBL/GenBank/DDBJ whole genome shotgun (WGS) entry which is preliminary data.</text>
</comment>
<keyword evidence="6" id="KW-1185">Reference proteome</keyword>
<dbReference type="InterPro" id="IPR002912">
    <property type="entry name" value="ACT_dom"/>
</dbReference>
<dbReference type="GO" id="GO:0008728">
    <property type="term" value="F:GTP diphosphokinase activity"/>
    <property type="evidence" value="ECO:0007669"/>
    <property type="project" value="TreeGrafter"/>
</dbReference>
<dbReference type="SUPFAM" id="SSF81301">
    <property type="entry name" value="Nucleotidyltransferase"/>
    <property type="match status" value="1"/>
</dbReference>
<dbReference type="GeneID" id="78361742"/>
<dbReference type="FunFam" id="3.30.460.10:FF:000001">
    <property type="entry name" value="GTP pyrophosphokinase RelA"/>
    <property type="match status" value="1"/>
</dbReference>
<dbReference type="SUPFAM" id="SSF81271">
    <property type="entry name" value="TGS-like"/>
    <property type="match status" value="1"/>
</dbReference>
<dbReference type="Pfam" id="PF13291">
    <property type="entry name" value="ACT_4"/>
    <property type="match status" value="1"/>
</dbReference>
<dbReference type="PROSITE" id="PS51880">
    <property type="entry name" value="TGS"/>
    <property type="match status" value="1"/>
</dbReference>
<feature type="region of interest" description="Disordered" evidence="2">
    <location>
        <begin position="26"/>
        <end position="48"/>
    </location>
</feature>
<dbReference type="FunFam" id="3.10.20.30:FF:000002">
    <property type="entry name" value="GTP pyrophosphokinase (RelA/SpoT)"/>
    <property type="match status" value="1"/>
</dbReference>
<sequence length="770" mass="85978">MSVSVSSVQDNTFSFAKKTADAIKRAVGLDTPKKPEPQPAPPAGAIPAEKVNPVASANALAERCRLYLSSSDVNKIREAFRYADQAHLGQFRNSGAPYITHPIAVAEILASWHMDAQVIEAGLMHDVLEDTAISKIEMSEKFGIKVAELVDGVSKLDKLKFSSNEEAQAESFHKMLLAMSRDVRVILIKLADRIHNMRTLGAVKPHKKFRIAKETMEIYVPIANRLGLYSVYRELADVSFSFMYPIRHRVLKEAVEKSRARRKQALEQISHEVSDALARNKIRGDVQDKNKGLWRIYSKMKERKIKFSEVLDVHSFRLCVPTRDDCYRALGVIHALYKPVPGRFKDFIAIPKANGYQSLHTTVLGPKGLPVEFQIRTEEMHHICEDGITAHWLYKDRGESSSLQKSTQSWLESLLEIQRQSGTSLEFMENIKVDISPEHVYVFTPKGKILQLPKGSTAVDFAYQIHSDVGNTCIGCRINSEPALLSRELKNGEMVEIITGTTPSPNPQWLSSVRTGRARAEIRQFLRQLSDEGSVKSANILLTNAAKQQKLPLAQITDHDWLRVCKSNGFESKNDLLSAVGRGLKDASLIAHQLTSSITLGRADSSEKQPAVLDLHGRGYNLAPCCTPVPEDPIQGHFIKATNTVHIHRSDCSHCQRGYRVDPENWQEMSWNPTCKETFSAKLDAEITETHATLEKITGQIAKAQSSISGFSLTELSPTASKVTLTIQIKDGKHLQKIINALRAIPAVRLVSRHLEKDLAMKPVDVEEEE</sequence>
<dbReference type="Pfam" id="PF13328">
    <property type="entry name" value="HD_4"/>
    <property type="match status" value="1"/>
</dbReference>
<dbReference type="InterPro" id="IPR003607">
    <property type="entry name" value="HD/PDEase_dom"/>
</dbReference>
<dbReference type="FunFam" id="1.10.3210.10:FF:000001">
    <property type="entry name" value="GTP pyrophosphokinase RelA"/>
    <property type="match status" value="1"/>
</dbReference>
<dbReference type="CDD" id="cd00077">
    <property type="entry name" value="HDc"/>
    <property type="match status" value="1"/>
</dbReference>
<evidence type="ECO:0000259" key="3">
    <source>
        <dbReference type="PROSITE" id="PS51831"/>
    </source>
</evidence>
<organism evidence="5 6">
    <name type="scientific">Turicimonas muris</name>
    <dbReference type="NCBI Taxonomy" id="1796652"/>
    <lineage>
        <taxon>Bacteria</taxon>
        <taxon>Pseudomonadati</taxon>
        <taxon>Pseudomonadota</taxon>
        <taxon>Betaproteobacteria</taxon>
        <taxon>Burkholderiales</taxon>
        <taxon>Sutterellaceae</taxon>
        <taxon>Turicimonas</taxon>
    </lineage>
</organism>
<dbReference type="SMART" id="SM00471">
    <property type="entry name" value="HDc"/>
    <property type="match status" value="1"/>
</dbReference>
<evidence type="ECO:0000313" key="6">
    <source>
        <dbReference type="Proteomes" id="UP000214610"/>
    </source>
</evidence>
<dbReference type="GO" id="GO:0015969">
    <property type="term" value="P:guanosine tetraphosphate metabolic process"/>
    <property type="evidence" value="ECO:0007669"/>
    <property type="project" value="InterPro"/>
</dbReference>
<protein>
    <submittedName>
        <fullName evidence="5">Bifunctional (P)ppGpp synthetase/guanosine-3',5'-bis(Diphosphate) 3'-pyrophosphohydrolase</fullName>
    </submittedName>
</protein>
<dbReference type="InterPro" id="IPR006674">
    <property type="entry name" value="HD_domain"/>
</dbReference>
<dbReference type="GO" id="GO:0008893">
    <property type="term" value="F:guanosine-3',5'-bis(diphosphate) 3'-diphosphatase activity"/>
    <property type="evidence" value="ECO:0007669"/>
    <property type="project" value="TreeGrafter"/>
</dbReference>
<dbReference type="GO" id="GO:0015949">
    <property type="term" value="P:nucleobase-containing small molecule interconversion"/>
    <property type="evidence" value="ECO:0007669"/>
    <property type="project" value="UniProtKB-ARBA"/>
</dbReference>
<dbReference type="InterPro" id="IPR033655">
    <property type="entry name" value="TGS_RelA/SpoT"/>
</dbReference>
<dbReference type="AlphaFoldDB" id="A0A227KP21"/>
<dbReference type="NCBIfam" id="TIGR00691">
    <property type="entry name" value="spoT_relA"/>
    <property type="match status" value="1"/>
</dbReference>
<dbReference type="Gene3D" id="3.30.70.260">
    <property type="match status" value="1"/>
</dbReference>
<dbReference type="InterPro" id="IPR004811">
    <property type="entry name" value="RelA/Spo_fam"/>
</dbReference>
<dbReference type="PANTHER" id="PTHR21262:SF36">
    <property type="entry name" value="BIFUNCTIONAL (P)PPGPP SYNTHASE_HYDROLASE SPOT"/>
    <property type="match status" value="1"/>
</dbReference>
<feature type="domain" description="TGS" evidence="4">
    <location>
        <begin position="436"/>
        <end position="499"/>
    </location>
</feature>
<dbReference type="PANTHER" id="PTHR21262">
    <property type="entry name" value="GUANOSINE-3',5'-BIS DIPHOSPHATE 3'-PYROPHOSPHOHYDROLASE"/>
    <property type="match status" value="1"/>
</dbReference>
<dbReference type="CDD" id="cd05399">
    <property type="entry name" value="NT_Rel-Spo_like"/>
    <property type="match status" value="1"/>
</dbReference>
<keyword evidence="5" id="KW-0378">Hydrolase</keyword>
<dbReference type="Pfam" id="PF02824">
    <property type="entry name" value="TGS"/>
    <property type="match status" value="1"/>
</dbReference>
<comment type="function">
    <text evidence="1">In eubacteria ppGpp (guanosine 3'-diphosphate 5'-diphosphate) is a mediator of the stringent response that coordinates a variety of cellular activities in response to changes in nutritional abundance.</text>
</comment>
<dbReference type="InterPro" id="IPR004095">
    <property type="entry name" value="TGS"/>
</dbReference>
<dbReference type="Gene3D" id="3.10.20.30">
    <property type="match status" value="1"/>
</dbReference>
<evidence type="ECO:0000313" key="5">
    <source>
        <dbReference type="EMBL" id="OXE49837.1"/>
    </source>
</evidence>
<dbReference type="EMBL" id="NHMP01000003">
    <property type="protein sequence ID" value="OXE49837.1"/>
    <property type="molecule type" value="Genomic_DNA"/>
</dbReference>
<dbReference type="InterPro" id="IPR007685">
    <property type="entry name" value="RelA_SpoT"/>
</dbReference>
<feature type="domain" description="HD" evidence="3">
    <location>
        <begin position="98"/>
        <end position="197"/>
    </location>
</feature>
<dbReference type="Proteomes" id="UP000214610">
    <property type="component" value="Unassembled WGS sequence"/>
</dbReference>
<dbReference type="Gene3D" id="1.10.3210.10">
    <property type="entry name" value="Hypothetical protein af1432"/>
    <property type="match status" value="1"/>
</dbReference>
<dbReference type="RefSeq" id="WP_066593458.1">
    <property type="nucleotide sequence ID" value="NZ_CAJTBZ010000019.1"/>
</dbReference>
<dbReference type="SUPFAM" id="SSF109604">
    <property type="entry name" value="HD-domain/PDEase-like"/>
    <property type="match status" value="1"/>
</dbReference>
<dbReference type="InterPro" id="IPR012675">
    <property type="entry name" value="Beta-grasp_dom_sf"/>
</dbReference>